<reference evidence="1" key="1">
    <citation type="submission" date="2021-01" db="EMBL/GenBank/DDBJ databases">
        <authorList>
            <consortium name="Genoscope - CEA"/>
            <person name="William W."/>
        </authorList>
    </citation>
    <scope>NUCLEOTIDE SEQUENCE</scope>
</reference>
<sequence length="69" mass="7931">AVIRVRFPDNHTLEATFHPSEKLQSLADLLKRALAHTHKSRSRISHKTSTLLGSFLELFSTWQTIYQKA</sequence>
<feature type="non-terminal residue" evidence="1">
    <location>
        <position position="1"/>
    </location>
</feature>
<dbReference type="InterPro" id="IPR044232">
    <property type="entry name" value="PUX1"/>
</dbReference>
<dbReference type="GO" id="GO:0032984">
    <property type="term" value="P:protein-containing complex disassembly"/>
    <property type="evidence" value="ECO:0007669"/>
    <property type="project" value="InterPro"/>
</dbReference>
<evidence type="ECO:0000313" key="1">
    <source>
        <dbReference type="EMBL" id="CAF1715587.1"/>
    </source>
</evidence>
<dbReference type="EMBL" id="HG994373">
    <property type="protein sequence ID" value="CAF1715587.1"/>
    <property type="molecule type" value="Genomic_DNA"/>
</dbReference>
<dbReference type="PANTHER" id="PTHR47557">
    <property type="entry name" value="PLANT UBX DOMAIN-CONTAINING PROTEIN 1"/>
    <property type="match status" value="1"/>
</dbReference>
<feature type="non-terminal residue" evidence="1">
    <location>
        <position position="69"/>
    </location>
</feature>
<name>A0A816IJL8_BRANA</name>
<dbReference type="Gene3D" id="3.10.20.90">
    <property type="entry name" value="Phosphatidylinositol 3-kinase Catalytic Subunit, Chain A, domain 1"/>
    <property type="match status" value="1"/>
</dbReference>
<dbReference type="InterPro" id="IPR029071">
    <property type="entry name" value="Ubiquitin-like_domsf"/>
</dbReference>
<dbReference type="PANTHER" id="PTHR47557:SF2">
    <property type="entry name" value="PLANT UBX DOMAIN-CONTAINING PROTEIN 1"/>
    <property type="match status" value="1"/>
</dbReference>
<organism evidence="1">
    <name type="scientific">Brassica napus</name>
    <name type="common">Rape</name>
    <dbReference type="NCBI Taxonomy" id="3708"/>
    <lineage>
        <taxon>Eukaryota</taxon>
        <taxon>Viridiplantae</taxon>
        <taxon>Streptophyta</taxon>
        <taxon>Embryophyta</taxon>
        <taxon>Tracheophyta</taxon>
        <taxon>Spermatophyta</taxon>
        <taxon>Magnoliopsida</taxon>
        <taxon>eudicotyledons</taxon>
        <taxon>Gunneridae</taxon>
        <taxon>Pentapetalae</taxon>
        <taxon>rosids</taxon>
        <taxon>malvids</taxon>
        <taxon>Brassicales</taxon>
        <taxon>Brassicaceae</taxon>
        <taxon>Brassiceae</taxon>
        <taxon>Brassica</taxon>
    </lineage>
</organism>
<dbReference type="GO" id="GO:0051117">
    <property type="term" value="F:ATPase binding"/>
    <property type="evidence" value="ECO:0007669"/>
    <property type="project" value="InterPro"/>
</dbReference>
<accession>A0A816IJL8</accession>
<proteinExistence type="predicted"/>
<dbReference type="AlphaFoldDB" id="A0A816IJL8"/>
<protein>
    <submittedName>
        <fullName evidence="1">(rape) hypothetical protein</fullName>
    </submittedName>
</protein>
<dbReference type="Proteomes" id="UP001295469">
    <property type="component" value="Chromosome C09"/>
</dbReference>
<dbReference type="SUPFAM" id="SSF54236">
    <property type="entry name" value="Ubiquitin-like"/>
    <property type="match status" value="1"/>
</dbReference>
<gene>
    <name evidence="1" type="ORF">DARMORV10_C09P03590.1</name>
</gene>